<sequence>MTILHKYIFVLLLSIAALTGCGTNSDNRANETPPQTPAAPSAPAAPQPADGGNEGNGGQAGNGADSGNGGQAGNDPANGTDQSPPPQTPAPTSPPSKPPAADPVSKLMSQMTLRDKIGQMVMVGIEGTEVGKITQQMLQQYKVGGIIVYANNLTSVSQTRALLNSLKQSSKEAGILPPLLLGTDQEGGRVSRFPAGIDKFPASRVIGNTNNADYANKVGQVMGSTMKAFGLNMDFAPDLDVNTNPNNPVIGDRAFGTTPQRVIKMGISEMKGIGKAGVIPVVKHFPGHGDTSVDSHKGLPVVTHGLDRLRKVEFAPFQEAVQQGADAVMVAHLLMSQLDPNVPSSMSKVIIQKYLRKELGFEGVVITDDMTMGAIGKNYTLDGAVIRSVLAGSDIILVGHEPEKQRLVLQSLYKAAQNGKIPADHINASVRRILELKQKYKLTNNPVPKVNSAKLNTSIRQTLQ</sequence>
<feature type="compositionally biased region" description="Low complexity" evidence="6">
    <location>
        <begin position="38"/>
        <end position="51"/>
    </location>
</feature>
<dbReference type="NCBIfam" id="NF003740">
    <property type="entry name" value="PRK05337.1"/>
    <property type="match status" value="1"/>
</dbReference>
<evidence type="ECO:0000256" key="7">
    <source>
        <dbReference type="SAM" id="SignalP"/>
    </source>
</evidence>
<comment type="similarity">
    <text evidence="2">Belongs to the glycosyl hydrolase 3 family.</text>
</comment>
<dbReference type="InterPro" id="IPR017853">
    <property type="entry name" value="GH"/>
</dbReference>
<evidence type="ECO:0000313" key="10">
    <source>
        <dbReference type="Proteomes" id="UP001597541"/>
    </source>
</evidence>
<dbReference type="EC" id="3.2.1.52" evidence="3"/>
<comment type="caution">
    <text evidence="9">The sequence shown here is derived from an EMBL/GenBank/DDBJ whole genome shotgun (WGS) entry which is preliminary data.</text>
</comment>
<dbReference type="PROSITE" id="PS51257">
    <property type="entry name" value="PROKAR_LIPOPROTEIN"/>
    <property type="match status" value="1"/>
</dbReference>
<comment type="catalytic activity">
    <reaction evidence="1">
        <text>Hydrolysis of terminal non-reducing N-acetyl-D-hexosamine residues in N-acetyl-beta-D-hexosaminides.</text>
        <dbReference type="EC" id="3.2.1.52"/>
    </reaction>
</comment>
<dbReference type="Proteomes" id="UP001597541">
    <property type="component" value="Unassembled WGS sequence"/>
</dbReference>
<evidence type="ECO:0000256" key="3">
    <source>
        <dbReference type="ARBA" id="ARBA00012663"/>
    </source>
</evidence>
<dbReference type="Pfam" id="PF00933">
    <property type="entry name" value="Glyco_hydro_3"/>
    <property type="match status" value="1"/>
</dbReference>
<feature type="chain" id="PRO_5046047911" description="beta-N-acetylhexosaminidase" evidence="7">
    <location>
        <begin position="20"/>
        <end position="464"/>
    </location>
</feature>
<keyword evidence="10" id="KW-1185">Reference proteome</keyword>
<evidence type="ECO:0000256" key="4">
    <source>
        <dbReference type="ARBA" id="ARBA00022801"/>
    </source>
</evidence>
<dbReference type="Gene3D" id="3.20.20.300">
    <property type="entry name" value="Glycoside hydrolase, family 3, N-terminal domain"/>
    <property type="match status" value="1"/>
</dbReference>
<dbReference type="InterPro" id="IPR050226">
    <property type="entry name" value="NagZ_Beta-hexosaminidase"/>
</dbReference>
<evidence type="ECO:0000256" key="5">
    <source>
        <dbReference type="ARBA" id="ARBA00023295"/>
    </source>
</evidence>
<evidence type="ECO:0000259" key="8">
    <source>
        <dbReference type="Pfam" id="PF00933"/>
    </source>
</evidence>
<organism evidence="9 10">
    <name type="scientific">Paenibacillus gansuensis</name>
    <dbReference type="NCBI Taxonomy" id="306542"/>
    <lineage>
        <taxon>Bacteria</taxon>
        <taxon>Bacillati</taxon>
        <taxon>Bacillota</taxon>
        <taxon>Bacilli</taxon>
        <taxon>Bacillales</taxon>
        <taxon>Paenibacillaceae</taxon>
        <taxon>Paenibacillus</taxon>
    </lineage>
</organism>
<evidence type="ECO:0000256" key="2">
    <source>
        <dbReference type="ARBA" id="ARBA00005336"/>
    </source>
</evidence>
<proteinExistence type="inferred from homology"/>
<keyword evidence="4 9" id="KW-0378">Hydrolase</keyword>
<feature type="compositionally biased region" description="Pro residues" evidence="6">
    <location>
        <begin position="83"/>
        <end position="101"/>
    </location>
</feature>
<feature type="region of interest" description="Disordered" evidence="6">
    <location>
        <begin position="26"/>
        <end position="104"/>
    </location>
</feature>
<feature type="signal peptide" evidence="7">
    <location>
        <begin position="1"/>
        <end position="19"/>
    </location>
</feature>
<dbReference type="RefSeq" id="WP_377599851.1">
    <property type="nucleotide sequence ID" value="NZ_JBHUME010000002.1"/>
</dbReference>
<keyword evidence="5 9" id="KW-0326">Glycosidase</keyword>
<keyword evidence="7" id="KW-0732">Signal</keyword>
<feature type="compositionally biased region" description="Gly residues" evidence="6">
    <location>
        <begin position="52"/>
        <end position="72"/>
    </location>
</feature>
<gene>
    <name evidence="9" type="primary">nagZ</name>
    <name evidence="9" type="ORF">ACFSUF_02735</name>
</gene>
<reference evidence="10" key="1">
    <citation type="journal article" date="2019" name="Int. J. Syst. Evol. Microbiol.">
        <title>The Global Catalogue of Microorganisms (GCM) 10K type strain sequencing project: providing services to taxonomists for standard genome sequencing and annotation.</title>
        <authorList>
            <consortium name="The Broad Institute Genomics Platform"/>
            <consortium name="The Broad Institute Genome Sequencing Center for Infectious Disease"/>
            <person name="Wu L."/>
            <person name="Ma J."/>
        </authorList>
    </citation>
    <scope>NUCLEOTIDE SEQUENCE [LARGE SCALE GENOMIC DNA]</scope>
    <source>
        <strain evidence="10">KCTC 3950</strain>
    </source>
</reference>
<evidence type="ECO:0000313" key="9">
    <source>
        <dbReference type="EMBL" id="MFD2611334.1"/>
    </source>
</evidence>
<evidence type="ECO:0000256" key="1">
    <source>
        <dbReference type="ARBA" id="ARBA00001231"/>
    </source>
</evidence>
<dbReference type="PANTHER" id="PTHR30480">
    <property type="entry name" value="BETA-HEXOSAMINIDASE-RELATED"/>
    <property type="match status" value="1"/>
</dbReference>
<dbReference type="InterPro" id="IPR001764">
    <property type="entry name" value="Glyco_hydro_3_N"/>
</dbReference>
<feature type="domain" description="Glycoside hydrolase family 3 N-terminal" evidence="8">
    <location>
        <begin position="112"/>
        <end position="436"/>
    </location>
</feature>
<dbReference type="SUPFAM" id="SSF51445">
    <property type="entry name" value="(Trans)glycosidases"/>
    <property type="match status" value="1"/>
</dbReference>
<name>A0ABW5P8A1_9BACL</name>
<dbReference type="EMBL" id="JBHUME010000002">
    <property type="protein sequence ID" value="MFD2611334.1"/>
    <property type="molecule type" value="Genomic_DNA"/>
</dbReference>
<evidence type="ECO:0000256" key="6">
    <source>
        <dbReference type="SAM" id="MobiDB-lite"/>
    </source>
</evidence>
<dbReference type="GO" id="GO:0004563">
    <property type="term" value="F:beta-N-acetylhexosaminidase activity"/>
    <property type="evidence" value="ECO:0007669"/>
    <property type="project" value="UniProtKB-EC"/>
</dbReference>
<accession>A0ABW5P8A1</accession>
<protein>
    <recommendedName>
        <fullName evidence="3">beta-N-acetylhexosaminidase</fullName>
        <ecNumber evidence="3">3.2.1.52</ecNumber>
    </recommendedName>
</protein>
<dbReference type="PANTHER" id="PTHR30480:SF13">
    <property type="entry name" value="BETA-HEXOSAMINIDASE"/>
    <property type="match status" value="1"/>
</dbReference>
<dbReference type="InterPro" id="IPR036962">
    <property type="entry name" value="Glyco_hydro_3_N_sf"/>
</dbReference>